<dbReference type="Proteomes" id="UP001501752">
    <property type="component" value="Unassembled WGS sequence"/>
</dbReference>
<feature type="region of interest" description="Disordered" evidence="1">
    <location>
        <begin position="117"/>
        <end position="148"/>
    </location>
</feature>
<dbReference type="SUPFAM" id="SSF82171">
    <property type="entry name" value="DPP6 N-terminal domain-like"/>
    <property type="match status" value="1"/>
</dbReference>
<dbReference type="InterPro" id="IPR011042">
    <property type="entry name" value="6-blade_b-propeller_TolB-like"/>
</dbReference>
<evidence type="ECO:0000313" key="3">
    <source>
        <dbReference type="EMBL" id="GAA4856740.1"/>
    </source>
</evidence>
<dbReference type="Pfam" id="PF10647">
    <property type="entry name" value="Gmad1"/>
    <property type="match status" value="1"/>
</dbReference>
<reference evidence="4" key="1">
    <citation type="journal article" date="2019" name="Int. J. Syst. Evol. Microbiol.">
        <title>The Global Catalogue of Microorganisms (GCM) 10K type strain sequencing project: providing services to taxonomists for standard genome sequencing and annotation.</title>
        <authorList>
            <consortium name="The Broad Institute Genomics Platform"/>
            <consortium name="The Broad Institute Genome Sequencing Center for Infectious Disease"/>
            <person name="Wu L."/>
            <person name="Ma J."/>
        </authorList>
    </citation>
    <scope>NUCLEOTIDE SEQUENCE [LARGE SCALE GENOMIC DNA]</scope>
    <source>
        <strain evidence="4">JCM 13006</strain>
    </source>
</reference>
<dbReference type="EMBL" id="BAABIS010000001">
    <property type="protein sequence ID" value="GAA4856740.1"/>
    <property type="molecule type" value="Genomic_DNA"/>
</dbReference>
<dbReference type="RefSeq" id="WP_345698028.1">
    <property type="nucleotide sequence ID" value="NZ_BAABIS010000001.1"/>
</dbReference>
<comment type="caution">
    <text evidence="3">The sequence shown here is derived from an EMBL/GenBank/DDBJ whole genome shotgun (WGS) entry which is preliminary data.</text>
</comment>
<evidence type="ECO:0000256" key="1">
    <source>
        <dbReference type="SAM" id="MobiDB-lite"/>
    </source>
</evidence>
<evidence type="ECO:0000313" key="4">
    <source>
        <dbReference type="Proteomes" id="UP001501752"/>
    </source>
</evidence>
<proteinExistence type="predicted"/>
<accession>A0ABP9DRN6</accession>
<dbReference type="Gene3D" id="2.120.10.30">
    <property type="entry name" value="TolB, C-terminal domain"/>
    <property type="match status" value="2"/>
</dbReference>
<sequence length="270" mass="28120">MNGTEKGGLTVSDGTKFVVMDGKLVDFGTEVHDLAWSPDGKHAAFIDGSGSLVVSAPDGTARTTVAKNPGGQVWTHPTWQVNPVQGQGMVPARSNLLFAAETNGVLRLMRVKSSAVEGAPQPISLGNESGPDSKPLPQTGNLWPDGGGDQGVAVYANRNTGEVFVRDDFIRQTGYALGKGSEPALSSDGDDIVFVRSVDGHAHLFATKRMDGGAHDLTPKATTDYAAPVFSRDEKTVAARTAQGIVTLPADGSAAPTLVSEYTGTPAYRG</sequence>
<protein>
    <recommendedName>
        <fullName evidence="2">Lipoprotein LpqB C-terminal domain-containing protein</fullName>
    </recommendedName>
</protein>
<name>A0ABP9DRN6_9ACTN</name>
<organism evidence="3 4">
    <name type="scientific">Kitasatospora terrestris</name>
    <dbReference type="NCBI Taxonomy" id="258051"/>
    <lineage>
        <taxon>Bacteria</taxon>
        <taxon>Bacillati</taxon>
        <taxon>Actinomycetota</taxon>
        <taxon>Actinomycetes</taxon>
        <taxon>Kitasatosporales</taxon>
        <taxon>Streptomycetaceae</taxon>
        <taxon>Kitasatospora</taxon>
    </lineage>
</organism>
<evidence type="ECO:0000259" key="2">
    <source>
        <dbReference type="Pfam" id="PF10647"/>
    </source>
</evidence>
<keyword evidence="4" id="KW-1185">Reference proteome</keyword>
<gene>
    <name evidence="3" type="ORF">GCM10023235_37910</name>
</gene>
<feature type="domain" description="Lipoprotein LpqB C-terminal" evidence="2">
    <location>
        <begin position="7"/>
        <end position="123"/>
    </location>
</feature>
<dbReference type="InterPro" id="IPR018910">
    <property type="entry name" value="LpqB_C"/>
</dbReference>